<evidence type="ECO:0000313" key="3">
    <source>
        <dbReference type="EMBL" id="VDB97347.1"/>
    </source>
</evidence>
<dbReference type="InterPro" id="IPR023198">
    <property type="entry name" value="PGP-like_dom2"/>
</dbReference>
<dbReference type="SFLD" id="SFLDS00003">
    <property type="entry name" value="Haloacid_Dehalogenase"/>
    <property type="match status" value="1"/>
</dbReference>
<dbReference type="Proteomes" id="UP000294726">
    <property type="component" value="Chromosome"/>
</dbReference>
<proteinExistence type="predicted"/>
<dbReference type="EC" id="3.8.1.2" evidence="3"/>
<dbReference type="PANTHER" id="PTHR43316:SF9">
    <property type="entry name" value="ACID DEHALOGENASE, PUTATIVE (AFU_ORTHOLOGUE AFUA_6G14460)-RELATED"/>
    <property type="match status" value="1"/>
</dbReference>
<dbReference type="Pfam" id="PF00702">
    <property type="entry name" value="Hydrolase"/>
    <property type="match status" value="1"/>
</dbReference>
<accession>A0AAJ2P3W4</accession>
<dbReference type="SUPFAM" id="SSF56784">
    <property type="entry name" value="HAD-like"/>
    <property type="match status" value="1"/>
</dbReference>
<dbReference type="Proteomes" id="UP001281024">
    <property type="component" value="Unassembled WGS sequence"/>
</dbReference>
<protein>
    <submittedName>
        <fullName evidence="3">(S)-2-haloacid dehalogenase 4A</fullName>
        <ecNumber evidence="3">3.8.1.2</ecNumber>
    </submittedName>
    <submittedName>
        <fullName evidence="2">HAD-IA family hydrolase</fullName>
    </submittedName>
</protein>
<reference evidence="3 4" key="1">
    <citation type="submission" date="2018-08" db="EMBL/GenBank/DDBJ databases">
        <authorList>
            <person name="Lorentzen P. G. S. M."/>
        </authorList>
    </citation>
    <scope>NUCLEOTIDE SEQUENCE [LARGE SCALE GENOMIC DNA]</scope>
    <source>
        <strain evidence="3 4">CRBO_1381</strain>
    </source>
</reference>
<name>A0AAJ2P3W4_OENOE</name>
<evidence type="ECO:0000313" key="2">
    <source>
        <dbReference type="EMBL" id="MDV7715168.1"/>
    </source>
</evidence>
<evidence type="ECO:0000313" key="4">
    <source>
        <dbReference type="Proteomes" id="UP000294726"/>
    </source>
</evidence>
<dbReference type="InterPro" id="IPR051540">
    <property type="entry name" value="S-2-haloacid_dehalogenase"/>
</dbReference>
<dbReference type="Gene3D" id="3.40.50.1000">
    <property type="entry name" value="HAD superfamily/HAD-like"/>
    <property type="match status" value="1"/>
</dbReference>
<evidence type="ECO:0000313" key="5">
    <source>
        <dbReference type="Proteomes" id="UP001281024"/>
    </source>
</evidence>
<dbReference type="InterPro" id="IPR006439">
    <property type="entry name" value="HAD-SF_hydro_IA"/>
</dbReference>
<dbReference type="GO" id="GO:0018784">
    <property type="term" value="F:(S)-2-haloacid dehalogenase activity"/>
    <property type="evidence" value="ECO:0007669"/>
    <property type="project" value="UniProtKB-EC"/>
</dbReference>
<keyword evidence="1 2" id="KW-0378">Hydrolase</keyword>
<dbReference type="RefSeq" id="WP_075647071.1">
    <property type="nucleotide sequence ID" value="NZ_LR031358.1"/>
</dbReference>
<dbReference type="InterPro" id="IPR036412">
    <property type="entry name" value="HAD-like_sf"/>
</dbReference>
<evidence type="ECO:0000256" key="1">
    <source>
        <dbReference type="ARBA" id="ARBA00022801"/>
    </source>
</evidence>
<dbReference type="EMBL" id="LR031358">
    <property type="protein sequence ID" value="VDB97347.1"/>
    <property type="molecule type" value="Genomic_DNA"/>
</dbReference>
<dbReference type="NCBIfam" id="TIGR01493">
    <property type="entry name" value="HAD-SF-IA-v2"/>
    <property type="match status" value="1"/>
</dbReference>
<reference evidence="2" key="2">
    <citation type="submission" date="2019-10" db="EMBL/GenBank/DDBJ databases">
        <title>Malate fermentation in French cider.</title>
        <authorList>
            <person name="Cousin F.J."/>
            <person name="Medina Fernandez S."/>
            <person name="Misery B."/>
            <person name="Laplace J.-M."/>
            <person name="Cretenet M."/>
        </authorList>
    </citation>
    <scope>NUCLEOTIDE SEQUENCE</scope>
    <source>
        <strain evidence="2">UCMA15129</strain>
    </source>
</reference>
<organism evidence="2 5">
    <name type="scientific">Oenococcus oeni</name>
    <name type="common">Leuconostoc oenos</name>
    <dbReference type="NCBI Taxonomy" id="1247"/>
    <lineage>
        <taxon>Bacteria</taxon>
        <taxon>Bacillati</taxon>
        <taxon>Bacillota</taxon>
        <taxon>Bacilli</taxon>
        <taxon>Lactobacillales</taxon>
        <taxon>Lactobacillaceae</taxon>
        <taxon>Oenococcus</taxon>
    </lineage>
</organism>
<dbReference type="AlphaFoldDB" id="A0AAJ2P3W4"/>
<dbReference type="Gene3D" id="1.10.150.240">
    <property type="entry name" value="Putative phosphatase, domain 2"/>
    <property type="match status" value="1"/>
</dbReference>
<dbReference type="SFLD" id="SFLDG01129">
    <property type="entry name" value="C1.5:_HAD__Beta-PGM__Phosphata"/>
    <property type="match status" value="1"/>
</dbReference>
<gene>
    <name evidence="2" type="ORF">GA838_05235</name>
    <name evidence="3" type="ORF">OENI_0351</name>
</gene>
<dbReference type="PANTHER" id="PTHR43316">
    <property type="entry name" value="HYDROLASE, HALOACID DELAHOGENASE-RELATED"/>
    <property type="match status" value="1"/>
</dbReference>
<sequence length="235" mass="27713">MILTFDCYGTLLDTSSINECISNICYENNVNSQLAINAFFSYEDRLMYSDEIIPYEKLIRKNLQFMDMDLDTGDLFLSNYKAILQTYYDLKPFPEVTSVLEDLKKAGHSLYLMSNSSSQIMQYNLQTLNKDFDDVFTADDTGCYKPQLEFFSFVQRKLNLNNNNHLHIAKGFWWDIVPCAKIGWKKIWINRNRINGLKEYQPYKEFNDLRALPTYLKTIQSIEDKNIQDHHQKPE</sequence>
<dbReference type="InterPro" id="IPR023214">
    <property type="entry name" value="HAD_sf"/>
</dbReference>
<dbReference type="EMBL" id="WERV01000003">
    <property type="protein sequence ID" value="MDV7715168.1"/>
    <property type="molecule type" value="Genomic_DNA"/>
</dbReference>